<name>A0A6J4QNZ6_9ACTN</name>
<proteinExistence type="predicted"/>
<dbReference type="EMBL" id="CADCUW010000586">
    <property type="protein sequence ID" value="CAA9450541.1"/>
    <property type="molecule type" value="Genomic_DNA"/>
</dbReference>
<accession>A0A6J4QNZ6</accession>
<gene>
    <name evidence="1" type="ORF">AVDCRST_MAG01-01-4515</name>
</gene>
<protein>
    <recommendedName>
        <fullName evidence="2">Coenzyme Q-binding protein COQ10 START domain-containing protein</fullName>
    </recommendedName>
</protein>
<reference evidence="1" key="1">
    <citation type="submission" date="2020-02" db="EMBL/GenBank/DDBJ databases">
        <authorList>
            <person name="Meier V. D."/>
        </authorList>
    </citation>
    <scope>NUCLEOTIDE SEQUENCE</scope>
    <source>
        <strain evidence="1">AVDCRST_MAG01</strain>
    </source>
</reference>
<dbReference type="AlphaFoldDB" id="A0A6J4QNZ6"/>
<organism evidence="1">
    <name type="scientific">uncultured Rubrobacteraceae bacterium</name>
    <dbReference type="NCBI Taxonomy" id="349277"/>
    <lineage>
        <taxon>Bacteria</taxon>
        <taxon>Bacillati</taxon>
        <taxon>Actinomycetota</taxon>
        <taxon>Rubrobacteria</taxon>
        <taxon>Rubrobacterales</taxon>
        <taxon>Rubrobacteraceae</taxon>
        <taxon>environmental samples</taxon>
    </lineage>
</organism>
<dbReference type="Pfam" id="PF10604">
    <property type="entry name" value="Polyketide_cyc2"/>
    <property type="match status" value="1"/>
</dbReference>
<dbReference type="SUPFAM" id="SSF55961">
    <property type="entry name" value="Bet v1-like"/>
    <property type="match status" value="1"/>
</dbReference>
<dbReference type="InterPro" id="IPR023393">
    <property type="entry name" value="START-like_dom_sf"/>
</dbReference>
<evidence type="ECO:0000313" key="1">
    <source>
        <dbReference type="EMBL" id="CAA9450541.1"/>
    </source>
</evidence>
<dbReference type="InterPro" id="IPR019587">
    <property type="entry name" value="Polyketide_cyclase/dehydratase"/>
</dbReference>
<dbReference type="Gene3D" id="3.30.530.20">
    <property type="match status" value="1"/>
</dbReference>
<evidence type="ECO:0008006" key="2">
    <source>
        <dbReference type="Google" id="ProtNLM"/>
    </source>
</evidence>
<sequence length="179" mass="19094">MNVARSSKIRGIDVGAGVFAPVAPEDFFWAVLDVRGFPAWAPGVRRVEVLSGEGGAGMLSEWEVSFLGFRRRVLSELTEAEAPFRLRWTYAGPVEGWGTCSLEGYGGGTLAEFRTEVVLSDPLLARLIRGEAARSAARSHLRRSLLRLGGLVSGDGARVLVGPGTGFGTPKPVPTPETL</sequence>